<comment type="catalytic activity">
    <reaction evidence="1">
        <text>ATP + protein L-histidine = ADP + protein N-phospho-L-histidine.</text>
        <dbReference type="EC" id="2.7.13.3"/>
    </reaction>
</comment>
<keyword evidence="6 11" id="KW-0418">Kinase</keyword>
<protein>
    <recommendedName>
        <fullName evidence="2">histidine kinase</fullName>
        <ecNumber evidence="2">2.7.13.3</ecNumber>
    </recommendedName>
</protein>
<keyword evidence="4" id="KW-0808">Transferase</keyword>
<dbReference type="OrthoDB" id="442998at2"/>
<evidence type="ECO:0000313" key="12">
    <source>
        <dbReference type="Proteomes" id="UP000184550"/>
    </source>
</evidence>
<dbReference type="SUPFAM" id="SSF47384">
    <property type="entry name" value="Homodimeric domain of signal transducing histidine kinase"/>
    <property type="match status" value="1"/>
</dbReference>
<dbReference type="GO" id="GO:0005524">
    <property type="term" value="F:ATP binding"/>
    <property type="evidence" value="ECO:0007669"/>
    <property type="project" value="UniProtKB-KW"/>
</dbReference>
<keyword evidence="12" id="KW-1185">Reference proteome</keyword>
<accession>A0A7Z9BNF7</accession>
<keyword evidence="7" id="KW-0067">ATP-binding</keyword>
<evidence type="ECO:0000313" key="11">
    <source>
        <dbReference type="EMBL" id="VXD15607.1"/>
    </source>
</evidence>
<dbReference type="InterPro" id="IPR004358">
    <property type="entry name" value="Sig_transdc_His_kin-like_C"/>
</dbReference>
<organism evidence="11 12">
    <name type="scientific">Planktothrix serta PCC 8927</name>
    <dbReference type="NCBI Taxonomy" id="671068"/>
    <lineage>
        <taxon>Bacteria</taxon>
        <taxon>Bacillati</taxon>
        <taxon>Cyanobacteriota</taxon>
        <taxon>Cyanophyceae</taxon>
        <taxon>Oscillatoriophycideae</taxon>
        <taxon>Oscillatoriales</taxon>
        <taxon>Microcoleaceae</taxon>
        <taxon>Planktothrix</taxon>
    </lineage>
</organism>
<dbReference type="AlphaFoldDB" id="A0A7Z9BNF7"/>
<feature type="domain" description="Histidine kinase" evidence="10">
    <location>
        <begin position="257"/>
        <end position="512"/>
    </location>
</feature>
<evidence type="ECO:0000256" key="3">
    <source>
        <dbReference type="ARBA" id="ARBA00022553"/>
    </source>
</evidence>
<evidence type="ECO:0000256" key="6">
    <source>
        <dbReference type="ARBA" id="ARBA00022777"/>
    </source>
</evidence>
<feature type="coiled-coil region" evidence="9">
    <location>
        <begin position="218"/>
        <end position="248"/>
    </location>
</feature>
<dbReference type="InterPro" id="IPR013656">
    <property type="entry name" value="PAS_4"/>
</dbReference>
<evidence type="ECO:0000256" key="9">
    <source>
        <dbReference type="SAM" id="Coils"/>
    </source>
</evidence>
<proteinExistence type="predicted"/>
<dbReference type="InterPro" id="IPR035965">
    <property type="entry name" value="PAS-like_dom_sf"/>
</dbReference>
<sequence length="516" mass="59246">MSQHIFQRDPFNCSPMVEPLWQDLNPHAIVDRIMADYERLIIERNALDEELQKTQYELTELKKTLANSSLVCIHVQPENKCQIQERYDQMTRFLEQAEAKTKSLIQAIPDLMFCINTEGIIEDYYPDKQNKHLLETEDVMGKKIEDVFPKDLATWTQYYLEKTLETGEIQTGEYVMKVGREWHHYEARYVQSGTYEILAIVRDITQRKQAEANLRVSEIQEREKALQLEKTLQDLRQTQAQLIQAEKMSSLGQMMTEIAHEIKNPINSIYGNLTYVDQDVQTLIELLKLYQQHYPELTSEIQDFMAASDVNIIINELPQSLEFMRLGANRLYDLALSLRNFSRLDDQQMVSADLHIGLDGTLKILHTQLKAKGNHSEIKVITDYGKLPLVKCYPNQLNQVFMNLLSNAIDALENQPVPRKIMIKTECCKINPNSVIEDAVRISISDNGHGIPQFVQNQIFNPFFTTKPVGKGTGLGLSIAHQIIVEKHQGSLKCFSQEGQGTTFEILLSLDELTPG</sequence>
<dbReference type="SMART" id="SM00387">
    <property type="entry name" value="HATPase_c"/>
    <property type="match status" value="1"/>
</dbReference>
<dbReference type="InterPro" id="IPR036890">
    <property type="entry name" value="HATPase_C_sf"/>
</dbReference>
<dbReference type="Gene3D" id="3.30.450.20">
    <property type="entry name" value="PAS domain"/>
    <property type="match status" value="1"/>
</dbReference>
<feature type="coiled-coil region" evidence="9">
    <location>
        <begin position="30"/>
        <end position="64"/>
    </location>
</feature>
<dbReference type="SUPFAM" id="SSF55874">
    <property type="entry name" value="ATPase domain of HSP90 chaperone/DNA topoisomerase II/histidine kinase"/>
    <property type="match status" value="1"/>
</dbReference>
<comment type="caution">
    <text evidence="11">The sequence shown here is derived from an EMBL/GenBank/DDBJ whole genome shotgun (WGS) entry which is preliminary data.</text>
</comment>
<dbReference type="PANTHER" id="PTHR43065:SF10">
    <property type="entry name" value="PEROXIDE STRESS-ACTIVATED HISTIDINE KINASE MAK3"/>
    <property type="match status" value="1"/>
</dbReference>
<dbReference type="GO" id="GO:0000155">
    <property type="term" value="F:phosphorelay sensor kinase activity"/>
    <property type="evidence" value="ECO:0007669"/>
    <property type="project" value="InterPro"/>
</dbReference>
<dbReference type="EMBL" id="CZCU02000124">
    <property type="protein sequence ID" value="VXD15607.1"/>
    <property type="molecule type" value="Genomic_DNA"/>
</dbReference>
<dbReference type="InterPro" id="IPR005467">
    <property type="entry name" value="His_kinase_dom"/>
</dbReference>
<keyword evidence="3" id="KW-0597">Phosphoprotein</keyword>
<dbReference type="InterPro" id="IPR036097">
    <property type="entry name" value="HisK_dim/P_sf"/>
</dbReference>
<dbReference type="InterPro" id="IPR003661">
    <property type="entry name" value="HisK_dim/P_dom"/>
</dbReference>
<dbReference type="PROSITE" id="PS50109">
    <property type="entry name" value="HIS_KIN"/>
    <property type="match status" value="1"/>
</dbReference>
<evidence type="ECO:0000256" key="4">
    <source>
        <dbReference type="ARBA" id="ARBA00022679"/>
    </source>
</evidence>
<evidence type="ECO:0000256" key="7">
    <source>
        <dbReference type="ARBA" id="ARBA00022840"/>
    </source>
</evidence>
<dbReference type="InterPro" id="IPR000014">
    <property type="entry name" value="PAS"/>
</dbReference>
<evidence type="ECO:0000256" key="5">
    <source>
        <dbReference type="ARBA" id="ARBA00022741"/>
    </source>
</evidence>
<reference evidence="11" key="1">
    <citation type="submission" date="2019-10" db="EMBL/GenBank/DDBJ databases">
        <authorList>
            <consortium name="Genoscope - CEA"/>
            <person name="William W."/>
        </authorList>
    </citation>
    <scope>NUCLEOTIDE SEQUENCE [LARGE SCALE GENOMIC DNA]</scope>
    <source>
        <strain evidence="11">BBR_PRJEB10992</strain>
    </source>
</reference>
<name>A0A7Z9BNF7_9CYAN</name>
<keyword evidence="8" id="KW-0902">Two-component regulatory system</keyword>
<dbReference type="NCBIfam" id="TIGR00229">
    <property type="entry name" value="sensory_box"/>
    <property type="match status" value="1"/>
</dbReference>
<evidence type="ECO:0000256" key="2">
    <source>
        <dbReference type="ARBA" id="ARBA00012438"/>
    </source>
</evidence>
<dbReference type="Pfam" id="PF08448">
    <property type="entry name" value="PAS_4"/>
    <property type="match status" value="1"/>
</dbReference>
<evidence type="ECO:0000256" key="8">
    <source>
        <dbReference type="ARBA" id="ARBA00023012"/>
    </source>
</evidence>
<dbReference type="PRINTS" id="PR00344">
    <property type="entry name" value="BCTRLSENSOR"/>
</dbReference>
<dbReference type="PANTHER" id="PTHR43065">
    <property type="entry name" value="SENSOR HISTIDINE KINASE"/>
    <property type="match status" value="1"/>
</dbReference>
<dbReference type="EC" id="2.7.13.3" evidence="2"/>
<keyword evidence="9" id="KW-0175">Coiled coil</keyword>
<dbReference type="Gene3D" id="3.30.565.10">
    <property type="entry name" value="Histidine kinase-like ATPase, C-terminal domain"/>
    <property type="match status" value="1"/>
</dbReference>
<dbReference type="Proteomes" id="UP000184550">
    <property type="component" value="Unassembled WGS sequence"/>
</dbReference>
<dbReference type="Gene3D" id="1.10.287.130">
    <property type="match status" value="1"/>
</dbReference>
<dbReference type="SUPFAM" id="SSF55785">
    <property type="entry name" value="PYP-like sensor domain (PAS domain)"/>
    <property type="match status" value="1"/>
</dbReference>
<dbReference type="InterPro" id="IPR003594">
    <property type="entry name" value="HATPase_dom"/>
</dbReference>
<dbReference type="CDD" id="cd00082">
    <property type="entry name" value="HisKA"/>
    <property type="match status" value="1"/>
</dbReference>
<evidence type="ECO:0000256" key="1">
    <source>
        <dbReference type="ARBA" id="ARBA00000085"/>
    </source>
</evidence>
<gene>
    <name evidence="11" type="ORF">PL8927_50074</name>
</gene>
<keyword evidence="5" id="KW-0547">Nucleotide-binding</keyword>
<evidence type="ECO:0000259" key="10">
    <source>
        <dbReference type="PROSITE" id="PS50109"/>
    </source>
</evidence>
<dbReference type="Pfam" id="PF02518">
    <property type="entry name" value="HATPase_c"/>
    <property type="match status" value="1"/>
</dbReference>